<evidence type="ECO:0000256" key="2">
    <source>
        <dbReference type="ARBA" id="ARBA00023134"/>
    </source>
</evidence>
<dbReference type="GO" id="GO:0001667">
    <property type="term" value="P:ameboidal-type cell migration"/>
    <property type="evidence" value="ECO:0007669"/>
    <property type="project" value="UniProtKB-ARBA"/>
</dbReference>
<evidence type="ECO:0000256" key="1">
    <source>
        <dbReference type="ARBA" id="ARBA00022741"/>
    </source>
</evidence>
<dbReference type="SMART" id="SM00175">
    <property type="entry name" value="RAB"/>
    <property type="match status" value="1"/>
</dbReference>
<dbReference type="Proteomes" id="UP000887013">
    <property type="component" value="Unassembled WGS sequence"/>
</dbReference>
<dbReference type="PANTHER" id="PTHR24072">
    <property type="entry name" value="RHO FAMILY GTPASE"/>
    <property type="match status" value="1"/>
</dbReference>
<dbReference type="Gene3D" id="3.40.50.300">
    <property type="entry name" value="P-loop containing nucleotide triphosphate hydrolases"/>
    <property type="match status" value="1"/>
</dbReference>
<dbReference type="InterPro" id="IPR001806">
    <property type="entry name" value="Small_GTPase"/>
</dbReference>
<dbReference type="InterPro" id="IPR027417">
    <property type="entry name" value="P-loop_NTPase"/>
</dbReference>
<dbReference type="GO" id="GO:0003924">
    <property type="term" value="F:GTPase activity"/>
    <property type="evidence" value="ECO:0007669"/>
    <property type="project" value="InterPro"/>
</dbReference>
<dbReference type="InterPro" id="IPR005225">
    <property type="entry name" value="Small_GTP-bd"/>
</dbReference>
<dbReference type="Pfam" id="PF00071">
    <property type="entry name" value="Ras"/>
    <property type="match status" value="1"/>
</dbReference>
<name>A0A8X6R7I2_NEPPI</name>
<dbReference type="PROSITE" id="PS51420">
    <property type="entry name" value="RHO"/>
    <property type="match status" value="1"/>
</dbReference>
<dbReference type="EMBL" id="BMAW01039102">
    <property type="protein sequence ID" value="GFU54525.1"/>
    <property type="molecule type" value="Genomic_DNA"/>
</dbReference>
<keyword evidence="2" id="KW-0342">GTP-binding</keyword>
<dbReference type="GO" id="GO:0022412">
    <property type="term" value="P:cellular process involved in reproduction in multicellular organism"/>
    <property type="evidence" value="ECO:0007669"/>
    <property type="project" value="UniProtKB-ARBA"/>
</dbReference>
<dbReference type="PROSITE" id="PS51419">
    <property type="entry name" value="RAB"/>
    <property type="match status" value="1"/>
</dbReference>
<reference evidence="3" key="1">
    <citation type="submission" date="2020-08" db="EMBL/GenBank/DDBJ databases">
        <title>Multicomponent nature underlies the extraordinary mechanical properties of spider dragline silk.</title>
        <authorList>
            <person name="Kono N."/>
            <person name="Nakamura H."/>
            <person name="Mori M."/>
            <person name="Yoshida Y."/>
            <person name="Ohtoshi R."/>
            <person name="Malay A.D."/>
            <person name="Moran D.A.P."/>
            <person name="Tomita M."/>
            <person name="Numata K."/>
            <person name="Arakawa K."/>
        </authorList>
    </citation>
    <scope>NUCLEOTIDE SEQUENCE</scope>
</reference>
<accession>A0A8X6R7I2</accession>
<dbReference type="SMART" id="SM00173">
    <property type="entry name" value="RAS"/>
    <property type="match status" value="1"/>
</dbReference>
<dbReference type="GO" id="GO:0003006">
    <property type="term" value="P:developmental process involved in reproduction"/>
    <property type="evidence" value="ECO:0007669"/>
    <property type="project" value="UniProtKB-ARBA"/>
</dbReference>
<dbReference type="GO" id="GO:0035006">
    <property type="term" value="P:melanization defense response"/>
    <property type="evidence" value="ECO:0007669"/>
    <property type="project" value="UniProtKB-ARBA"/>
</dbReference>
<gene>
    <name evidence="3" type="primary">RHOA</name>
    <name evidence="3" type="ORF">NPIL_416921</name>
</gene>
<dbReference type="GO" id="GO:0007264">
    <property type="term" value="P:small GTPase-mediated signal transduction"/>
    <property type="evidence" value="ECO:0007669"/>
    <property type="project" value="InterPro"/>
</dbReference>
<keyword evidence="4" id="KW-1185">Reference proteome</keyword>
<dbReference type="NCBIfam" id="TIGR00231">
    <property type="entry name" value="small_GTP"/>
    <property type="match status" value="1"/>
</dbReference>
<dbReference type="SMART" id="SM00174">
    <property type="entry name" value="RHO"/>
    <property type="match status" value="1"/>
</dbReference>
<dbReference type="OrthoDB" id="25896at2759"/>
<dbReference type="GO" id="GO:0035099">
    <property type="term" value="P:hemocyte migration"/>
    <property type="evidence" value="ECO:0007669"/>
    <property type="project" value="UniProtKB-ARBA"/>
</dbReference>
<dbReference type="GO" id="GO:0005525">
    <property type="term" value="F:GTP binding"/>
    <property type="evidence" value="ECO:0007669"/>
    <property type="project" value="UniProtKB-KW"/>
</dbReference>
<protein>
    <submittedName>
        <fullName evidence="3">Transforming protein RhoA</fullName>
    </submittedName>
</protein>
<dbReference type="PROSITE" id="PS51421">
    <property type="entry name" value="RAS"/>
    <property type="match status" value="1"/>
</dbReference>
<dbReference type="PRINTS" id="PR00449">
    <property type="entry name" value="RASTRNSFRMNG"/>
</dbReference>
<keyword evidence="1" id="KW-0547">Nucleotide-binding</keyword>
<proteinExistence type="predicted"/>
<organism evidence="3 4">
    <name type="scientific">Nephila pilipes</name>
    <name type="common">Giant wood spider</name>
    <name type="synonym">Nephila maculata</name>
    <dbReference type="NCBI Taxonomy" id="299642"/>
    <lineage>
        <taxon>Eukaryota</taxon>
        <taxon>Metazoa</taxon>
        <taxon>Ecdysozoa</taxon>
        <taxon>Arthropoda</taxon>
        <taxon>Chelicerata</taxon>
        <taxon>Arachnida</taxon>
        <taxon>Araneae</taxon>
        <taxon>Araneomorphae</taxon>
        <taxon>Entelegynae</taxon>
        <taxon>Araneoidea</taxon>
        <taxon>Nephilidae</taxon>
        <taxon>Nephila</taxon>
    </lineage>
</organism>
<dbReference type="SUPFAM" id="SSF52540">
    <property type="entry name" value="P-loop containing nucleoside triphosphate hydrolases"/>
    <property type="match status" value="1"/>
</dbReference>
<comment type="caution">
    <text evidence="3">The sequence shown here is derived from an EMBL/GenBank/DDBJ whole genome shotgun (WGS) entry which is preliminary data.</text>
</comment>
<evidence type="ECO:0000313" key="4">
    <source>
        <dbReference type="Proteomes" id="UP000887013"/>
    </source>
</evidence>
<dbReference type="AlphaFoldDB" id="A0A8X6R7I2"/>
<sequence length="229" mass="26115">MALTRKRLGSKDSPIKFSTKLARVEKTPVSLSPKSPFHHHEDYVQILVVGHQQCGKSCLVLAFQNEVFPPVTHFLSKQYLADIELNGKTKKSMIWDLDASPQYLDARKEAYEEADVILLCFSIDGNVSLTQKTEVWIQEIRNYCPQTPVILVGLKNELRHRREQSGLITKEEANRLRETQSFVNYMEASAVIKDGVNEIFTAAVRVAIQNGLRSKVMWANRGFKIDFYA</sequence>
<evidence type="ECO:0000313" key="3">
    <source>
        <dbReference type="EMBL" id="GFU54525.1"/>
    </source>
</evidence>
<dbReference type="InterPro" id="IPR003578">
    <property type="entry name" value="Small_GTPase_Rho"/>
</dbReference>